<dbReference type="PROSITE" id="PS50966">
    <property type="entry name" value="ZF_SWIM"/>
    <property type="match status" value="1"/>
</dbReference>
<reference evidence="5 6" key="1">
    <citation type="submission" date="2019-01" db="EMBL/GenBank/DDBJ databases">
        <title>Sequencing of cultivated peanut Arachis hypogaea provides insights into genome evolution and oil improvement.</title>
        <authorList>
            <person name="Chen X."/>
        </authorList>
    </citation>
    <scope>NUCLEOTIDE SEQUENCE [LARGE SCALE GENOMIC DNA]</scope>
    <source>
        <strain evidence="6">cv. Fuhuasheng</strain>
        <tissue evidence="5">Leaves</tissue>
    </source>
</reference>
<feature type="domain" description="SWIM-type" evidence="4">
    <location>
        <begin position="1320"/>
        <end position="1356"/>
    </location>
</feature>
<dbReference type="Proteomes" id="UP000289738">
    <property type="component" value="Chromosome A04"/>
</dbReference>
<keyword evidence="6" id="KW-1185">Reference proteome</keyword>
<evidence type="ECO:0000256" key="1">
    <source>
        <dbReference type="ARBA" id="ARBA00022857"/>
    </source>
</evidence>
<dbReference type="FunFam" id="3.20.20.100:FF:000048">
    <property type="entry name" value="Probable aldo-keto reductase 4"/>
    <property type="match status" value="4"/>
</dbReference>
<gene>
    <name evidence="5" type="ORF">Ahy_A04g017250</name>
</gene>
<evidence type="ECO:0000313" key="6">
    <source>
        <dbReference type="Proteomes" id="UP000289738"/>
    </source>
</evidence>
<keyword evidence="3" id="KW-0863">Zinc-finger</keyword>
<organism evidence="5 6">
    <name type="scientific">Arachis hypogaea</name>
    <name type="common">Peanut</name>
    <dbReference type="NCBI Taxonomy" id="3818"/>
    <lineage>
        <taxon>Eukaryota</taxon>
        <taxon>Viridiplantae</taxon>
        <taxon>Streptophyta</taxon>
        <taxon>Embryophyta</taxon>
        <taxon>Tracheophyta</taxon>
        <taxon>Spermatophyta</taxon>
        <taxon>Magnoliopsida</taxon>
        <taxon>eudicotyledons</taxon>
        <taxon>Gunneridae</taxon>
        <taxon>Pentapetalae</taxon>
        <taxon>rosids</taxon>
        <taxon>fabids</taxon>
        <taxon>Fabales</taxon>
        <taxon>Fabaceae</taxon>
        <taxon>Papilionoideae</taxon>
        <taxon>50 kb inversion clade</taxon>
        <taxon>dalbergioids sensu lato</taxon>
        <taxon>Dalbergieae</taxon>
        <taxon>Pterocarpus clade</taxon>
        <taxon>Arachis</taxon>
    </lineage>
</organism>
<keyword evidence="3" id="KW-0479">Metal-binding</keyword>
<dbReference type="GO" id="GO:0005737">
    <property type="term" value="C:cytoplasm"/>
    <property type="evidence" value="ECO:0007669"/>
    <property type="project" value="TreeGrafter"/>
</dbReference>
<keyword evidence="1" id="KW-0521">NADP</keyword>
<dbReference type="Pfam" id="PF00248">
    <property type="entry name" value="Aldo_ket_red"/>
    <property type="match status" value="7"/>
</dbReference>
<proteinExistence type="predicted"/>
<dbReference type="Pfam" id="PF03101">
    <property type="entry name" value="FAR1"/>
    <property type="match status" value="1"/>
</dbReference>
<accession>A0A445DAI2</accession>
<dbReference type="GO" id="GO:0008270">
    <property type="term" value="F:zinc ion binding"/>
    <property type="evidence" value="ECO:0007669"/>
    <property type="project" value="UniProtKB-KW"/>
</dbReference>
<dbReference type="InterPro" id="IPR007527">
    <property type="entry name" value="Znf_SWIM"/>
</dbReference>
<evidence type="ECO:0000256" key="2">
    <source>
        <dbReference type="ARBA" id="ARBA00023002"/>
    </source>
</evidence>
<dbReference type="InterPro" id="IPR004330">
    <property type="entry name" value="FAR1_DNA_bnd_dom"/>
</dbReference>
<dbReference type="PANTHER" id="PTHR43625">
    <property type="entry name" value="AFLATOXIN B1 ALDEHYDE REDUCTASE"/>
    <property type="match status" value="1"/>
</dbReference>
<evidence type="ECO:0000256" key="3">
    <source>
        <dbReference type="PROSITE-ProRule" id="PRU00325"/>
    </source>
</evidence>
<dbReference type="SUPFAM" id="SSF51430">
    <property type="entry name" value="NAD(P)-linked oxidoreductase"/>
    <property type="match status" value="7"/>
</dbReference>
<dbReference type="EMBL" id="SDMP01000004">
    <property type="protein sequence ID" value="RYR60169.1"/>
    <property type="molecule type" value="Genomic_DNA"/>
</dbReference>
<name>A0A445DAI2_ARAHY</name>
<dbReference type="CDD" id="cd19145">
    <property type="entry name" value="AKR_AKR13D1"/>
    <property type="match status" value="5"/>
</dbReference>
<dbReference type="InterPro" id="IPR050791">
    <property type="entry name" value="Aldo-Keto_reductase"/>
</dbReference>
<dbReference type="STRING" id="3818.A0A445DAI2"/>
<evidence type="ECO:0000313" key="5">
    <source>
        <dbReference type="EMBL" id="RYR60169.1"/>
    </source>
</evidence>
<comment type="caution">
    <text evidence="5">The sequence shown here is derived from an EMBL/GenBank/DDBJ whole genome shotgun (WGS) entry which is preliminary data.</text>
</comment>
<dbReference type="PANTHER" id="PTHR43625:SF40">
    <property type="entry name" value="ALDO-KETO REDUCTASE YAKC [NADP(+)]"/>
    <property type="match status" value="1"/>
</dbReference>
<dbReference type="Gene3D" id="3.20.20.100">
    <property type="entry name" value="NADP-dependent oxidoreductase domain"/>
    <property type="match status" value="7"/>
</dbReference>
<dbReference type="InterPro" id="IPR023210">
    <property type="entry name" value="NADP_OxRdtase_dom"/>
</dbReference>
<sequence length="2550" mass="283911">MAKVGRMKLGSQGLEVSQQGLGCMGMSAFYGPPKPEPDMIALIHHAVQSGVTFLDTSDVYGPHTNEILLGKALKGGVREKVELATKFGATHSEGKFVIRGDPAYVRAACEGSLKRLDIDCIDLYYQHRIDTSVPVEVTIGELKKLVEEGKIKYIGLSEASASTIRRAHAVHPITAVQLEWSLWSRDVEEDIIPTCRELGIGIVAYSPLGRGFLSSGSKLIENLPEGDYRKNMPRFQPENLEANKTIFERVNEMAAKKGCTPSQLALAWVHHQGNDVCPIPGTTKVENFNQNIGALSVKLTPQEMAELESFAAADAVKGDRYGNDIATWKTSDTPPLSSWKAFLLVDFRFQMVSTSLLITSCVYISMAKVGRMKLGSQGLEVSQQGLGCMGMSAFYGPPKPEPDMIALIHHAIHSGVTFLDTSDFYGPHTNEMLIGKALKEGMREKSEIATKFGVIFSDDGKFSSRGDPAYVRAACEGSLKRLDINCIDLYYQHQIDTKVPIEVTIGELKKLVEEGKVKYIGLSEASASTIRRAHAVHPITAVQIEWSLWSRDVEEEIVPTCRELGIGIVAYSPLGRGFFTTGSKLLDNLSQDDYRKFMPRFQPENLEQNKNIFERAWVHHQGNDVCPIPGTTKVENFNQNIGALSVKLTPQEMTELESFAAADAVKGDRYPENITTWKKANTPPLSSWKPGIQIDRHILHHSLEAQHHTTAMAKVGRMKLGSQGLEVSQQGLGCMGMSAFYGPPKPEPDMISLIHYAAQIGVTFLDTSDVYGPHTNEILLGKALKGGVREKVELATKFGISMSDGFKVEIRGDPSYVKAACEGSLKRLDIDCIDLYYQHRIDTRVPIEVTIGELKKLVEEGKIKYIGLSEASASTIRRAHAVHPITAVQLEWSLWSRDVEEEIVPTCRELGIGIVAYSPLGRGFLSSGTKLIENLSENDFRKYMPRFQPENLEKNKTIFERVNEMAAKKGCTPSQLALAWVHHQGNDVCPIPGTTKIDNLNQNIGALSVKLTLQEMTELESFAAADAVKGDRYASDITTWKNSDTPPLSSWKDLHQYLTTTFDRTTKEFKKPINQSIHCNREGFREYCAKAATRKKTIASMGCRARIYVKFDREKEDWVLLKVELKHSHPCSPKKTMHYHEYRELTMHTNCVIEDNDEVDIRPNKTYLTLANEIGGSSNLELYNNRQMWVPIFFKDEFWAAIKSMQRSESMHAFYGKFLYSKTSLIQFVHEYDNVLRNKEQKELEDDAADSRGVILCISSSLIERQFQQEYTNNMFRDVQMEFHKRCDCTIRAVTQEGDSDCVKVEEEKLANKKILYITYDIYFDRLTQKVRCECNMFESSGILCCHCLIVFFFYRVNRVPVCYVLPRWSKNIKRKHTYIKSSHDVSCSDESRNLYRGLCAHFFNVAREFVNCNEEAAMLHAALDDARTKLTKVGRMKLGSQGLEVSQQGLGCMGMSAYYDPPQPEPNMVALIHHAVQSGVTFLDTSDVYGPHTNEILIGKALNGGVREKVELATKFGIRISYDGKFENRGDPSYVRAACDGSLKRLDIDCIDLYYQHRIDTRVPIEITIGELKKLVEEGKIKYIGLSEVSASTIRRAHAVHPISAVQLERSLWSRDVEEEVIPTCRELGIGIVAYNPLGRGFLSSGTKILENLSEEMAELESFAAADTVKGNRYAGDLSTWKNSNTPPLFSWKDLGSQGLEVSQQGLGCMGMSAVYGPPKPEPDMVALIHHAVQSGVTFLDTADVYGPHTNEILIGKALKGGLREKVELATKFSINFIEDGKFEIHGDPEYVRASCERSLKRLDINCIDLYIQHRVDTRVPIEVTMGELKKLVEEGKIKYIGLSEASASTIRRAHAVHPITAVQIEWSLWTRDVEEEVIPTCRELGIGIVAYSPLGRGFFSSGSKLLDNLSQDDFRKVLPRFQPENLESNKTIFERVNEMAAKKGCTPSQLALAWLHHQGNDVCPIPGTTKIENLNDNIGALSVKLTPQEMTELESFAAADVVKGGRYPDGLIPTWKNSDIPLLSSWKANLEKNKTIFERVNEMAMKKGCTPSQLALAWVHHQGNGDCPIPGTTKVDNFNQNIAALSVKLAPLEMAELESFGADTVKGDRYADDLITWKNSDTPPLSSWKGLEVSQQGLGCMGMTSGYGPPKPEPDIVIGIMTSSTLLILFLLRTFIQRSQINFLHHSSNTDHSCNLQAHHHHNTAMAKVGRMKLGSQGLEVSQQGLGCMGMSAYYGPPKPEPDMVALIHHAVQSGVTFLDTSDVYGPHTNEILIGKALSGGVREKVELATKFGIRISDDGKYENRGDPSYVRAACEGSLKRLDIDCIDLYYQHRIDTRVPIEITIGELKKLVEEGKIKYIGLSEASASTIRRAHAVHPISAVQLEWSLWSRDVEEEVIPTCRELGIGIVAYSPLGCGFFSSGSKLLDNLSQDDFRKALPKFQPENLESNKTIFERVNEMASKKGCTPSQLALAWLHHQGNDVCPIPGTTKLENLNNNIGAVSVKLTPQEMTELESFAAAGVVKGGRYAGDLITWRNSDTPPLSSWNVV</sequence>
<evidence type="ECO:0000259" key="4">
    <source>
        <dbReference type="PROSITE" id="PS50966"/>
    </source>
</evidence>
<dbReference type="InterPro" id="IPR036812">
    <property type="entry name" value="NAD(P)_OxRdtase_dom_sf"/>
</dbReference>
<protein>
    <recommendedName>
        <fullName evidence="4">SWIM-type domain-containing protein</fullName>
    </recommendedName>
</protein>
<dbReference type="GO" id="GO:0016491">
    <property type="term" value="F:oxidoreductase activity"/>
    <property type="evidence" value="ECO:0007669"/>
    <property type="project" value="UniProtKB-KW"/>
</dbReference>
<keyword evidence="2" id="KW-0560">Oxidoreductase</keyword>
<keyword evidence="3" id="KW-0862">Zinc</keyword>